<feature type="domain" description="Thioredoxin" evidence="1">
    <location>
        <begin position="1"/>
        <end position="154"/>
    </location>
</feature>
<dbReference type="CDD" id="cd02966">
    <property type="entry name" value="TlpA_like_family"/>
    <property type="match status" value="1"/>
</dbReference>
<dbReference type="RefSeq" id="WP_326506775.1">
    <property type="nucleotide sequence ID" value="NZ_JAWIIV010000009.1"/>
</dbReference>
<dbReference type="PROSITE" id="PS51352">
    <property type="entry name" value="THIOREDOXIN_2"/>
    <property type="match status" value="1"/>
</dbReference>
<dbReference type="InterPro" id="IPR013766">
    <property type="entry name" value="Thioredoxin_domain"/>
</dbReference>
<dbReference type="Pfam" id="PF00578">
    <property type="entry name" value="AhpC-TSA"/>
    <property type="match status" value="1"/>
</dbReference>
<name>A0ABU6J961_9BURK</name>
<sequence length="189" mass="20931">MQNPALYPELDVVEWINTPRPVRLADLRGRVVVLHAFQMLCPGCVMYGIPQAERIVRAFPAKDVAVLGLHTVFEHHDVMTPAALRAFASEYRINMPIGIDRPAEQGSVPRTMRTLQLRGTPSLVLIDRTGRIRHQHLGQVDDLRVGAEIGALLAEDAKAEHLSVMDARQAGNAADLQGCDEDGCRIERK</sequence>
<evidence type="ECO:0000313" key="2">
    <source>
        <dbReference type="EMBL" id="MEC4720060.1"/>
    </source>
</evidence>
<dbReference type="InterPro" id="IPR000866">
    <property type="entry name" value="AhpC/TSA"/>
</dbReference>
<accession>A0ABU6J961</accession>
<protein>
    <submittedName>
        <fullName evidence="2">TlpA disulfide reductase family protein</fullName>
    </submittedName>
</protein>
<keyword evidence="3" id="KW-1185">Reference proteome</keyword>
<dbReference type="InterPro" id="IPR050553">
    <property type="entry name" value="Thioredoxin_ResA/DsbE_sf"/>
</dbReference>
<dbReference type="Proteomes" id="UP001352263">
    <property type="component" value="Unassembled WGS sequence"/>
</dbReference>
<dbReference type="PANTHER" id="PTHR42852">
    <property type="entry name" value="THIOL:DISULFIDE INTERCHANGE PROTEIN DSBE"/>
    <property type="match status" value="1"/>
</dbReference>
<evidence type="ECO:0000313" key="3">
    <source>
        <dbReference type="Proteomes" id="UP001352263"/>
    </source>
</evidence>
<comment type="caution">
    <text evidence="2">The sequence shown here is derived from an EMBL/GenBank/DDBJ whole genome shotgun (WGS) entry which is preliminary data.</text>
</comment>
<dbReference type="PANTHER" id="PTHR42852:SF13">
    <property type="entry name" value="PROTEIN DIPZ"/>
    <property type="match status" value="1"/>
</dbReference>
<dbReference type="InterPro" id="IPR036249">
    <property type="entry name" value="Thioredoxin-like_sf"/>
</dbReference>
<reference evidence="2 3" key="1">
    <citation type="submission" date="2023-10" db="EMBL/GenBank/DDBJ databases">
        <title>Noviherbaspirillum sp. CPCC 100848 genome assembly.</title>
        <authorList>
            <person name="Li X.Y."/>
            <person name="Fang X.M."/>
        </authorList>
    </citation>
    <scope>NUCLEOTIDE SEQUENCE [LARGE SCALE GENOMIC DNA]</scope>
    <source>
        <strain evidence="2 3">CPCC 100848</strain>
    </source>
</reference>
<proteinExistence type="predicted"/>
<dbReference type="Gene3D" id="3.40.30.10">
    <property type="entry name" value="Glutaredoxin"/>
    <property type="match status" value="1"/>
</dbReference>
<evidence type="ECO:0000259" key="1">
    <source>
        <dbReference type="PROSITE" id="PS51352"/>
    </source>
</evidence>
<organism evidence="2 3">
    <name type="scientific">Noviherbaspirillum album</name>
    <dbReference type="NCBI Taxonomy" id="3080276"/>
    <lineage>
        <taxon>Bacteria</taxon>
        <taxon>Pseudomonadati</taxon>
        <taxon>Pseudomonadota</taxon>
        <taxon>Betaproteobacteria</taxon>
        <taxon>Burkholderiales</taxon>
        <taxon>Oxalobacteraceae</taxon>
        <taxon>Noviherbaspirillum</taxon>
    </lineage>
</organism>
<dbReference type="EMBL" id="JAWIIV010000009">
    <property type="protein sequence ID" value="MEC4720060.1"/>
    <property type="molecule type" value="Genomic_DNA"/>
</dbReference>
<gene>
    <name evidence="2" type="ORF">RY831_12930</name>
</gene>
<dbReference type="SUPFAM" id="SSF52833">
    <property type="entry name" value="Thioredoxin-like"/>
    <property type="match status" value="1"/>
</dbReference>